<organism evidence="3 4">
    <name type="scientific">Gordonia paraffinivorans NBRC 108238</name>
    <dbReference type="NCBI Taxonomy" id="1223543"/>
    <lineage>
        <taxon>Bacteria</taxon>
        <taxon>Bacillati</taxon>
        <taxon>Actinomycetota</taxon>
        <taxon>Actinomycetes</taxon>
        <taxon>Mycobacteriales</taxon>
        <taxon>Gordoniaceae</taxon>
        <taxon>Gordonia</taxon>
    </lineage>
</organism>
<feature type="transmembrane region" description="Helical" evidence="2">
    <location>
        <begin position="69"/>
        <end position="90"/>
    </location>
</feature>
<comment type="caution">
    <text evidence="3">The sequence shown here is derived from an EMBL/GenBank/DDBJ whole genome shotgun (WGS) entry which is preliminary data.</text>
</comment>
<keyword evidence="4" id="KW-1185">Reference proteome</keyword>
<keyword evidence="2" id="KW-0812">Transmembrane</keyword>
<evidence type="ECO:0008006" key="5">
    <source>
        <dbReference type="Google" id="ProtNLM"/>
    </source>
</evidence>
<evidence type="ECO:0000256" key="1">
    <source>
        <dbReference type="SAM" id="MobiDB-lite"/>
    </source>
</evidence>
<protein>
    <recommendedName>
        <fullName evidence="5">Two-component histidine kinase</fullName>
    </recommendedName>
</protein>
<evidence type="ECO:0000313" key="4">
    <source>
        <dbReference type="Proteomes" id="UP000035021"/>
    </source>
</evidence>
<keyword evidence="2" id="KW-1133">Transmembrane helix</keyword>
<name>A0ABQ0IR30_9ACTN</name>
<sequence length="354" mass="37902">MDKAMNGDLFDFGSAYVRRALVGFAAVYVVVTIGTCTHITSPLRWAGLLSAFVVLVLIALRLQAAPCGLWCAWLLTACVVAAVALAWWSLPTDGYGVLQSGPATVGGVVAFTLLMVRGHPVVAWCGALTMSAVCVVWSVSRGDGVSAGLNTTLPAYPVLILTLLSLGMLRPMLSRIVELRAEVLRAEAEKAATKAAADERRRHFADFESRARPMLERVAAGDVVTDGDVRRARLLEAQLRDGIRAPGWDRPELRKAVWDARGNGTEIVLLDDGGLDNLPVGERIVRHERITQAVIDELDRGCDRITARIMPPGRTELATVVVERDGITERLDFDHAGGVDPEAGETSGGSGVSG</sequence>
<reference evidence="3 4" key="1">
    <citation type="submission" date="2013-02" db="EMBL/GenBank/DDBJ databases">
        <title>Whole genome shotgun sequence of Gordonia paraffinivorans NBRC 108238.</title>
        <authorList>
            <person name="Isaki-Nakamura S."/>
            <person name="Hosoyama A."/>
            <person name="Tsuchikane K."/>
            <person name="Ando Y."/>
            <person name="Baba S."/>
            <person name="Ohji S."/>
            <person name="Hamada M."/>
            <person name="Tamura T."/>
            <person name="Yamazoe A."/>
            <person name="Yamazaki S."/>
            <person name="Fujita N."/>
        </authorList>
    </citation>
    <scope>NUCLEOTIDE SEQUENCE [LARGE SCALE GENOMIC DNA]</scope>
    <source>
        <strain evidence="3 4">NBRC 108238</strain>
    </source>
</reference>
<dbReference type="RefSeq" id="WP_006902275.1">
    <property type="nucleotide sequence ID" value="NZ_BAOQ01000050.1"/>
</dbReference>
<feature type="transmembrane region" description="Helical" evidence="2">
    <location>
        <begin position="121"/>
        <end position="139"/>
    </location>
</feature>
<feature type="transmembrane region" description="Helical" evidence="2">
    <location>
        <begin position="151"/>
        <end position="169"/>
    </location>
</feature>
<feature type="transmembrane region" description="Helical" evidence="2">
    <location>
        <begin position="46"/>
        <end position="62"/>
    </location>
</feature>
<dbReference type="Proteomes" id="UP000035021">
    <property type="component" value="Unassembled WGS sequence"/>
</dbReference>
<evidence type="ECO:0000256" key="2">
    <source>
        <dbReference type="SAM" id="Phobius"/>
    </source>
</evidence>
<accession>A0ABQ0IR30</accession>
<dbReference type="EMBL" id="BAOQ01000050">
    <property type="protein sequence ID" value="GAC86012.1"/>
    <property type="molecule type" value="Genomic_DNA"/>
</dbReference>
<keyword evidence="2" id="KW-0472">Membrane</keyword>
<feature type="region of interest" description="Disordered" evidence="1">
    <location>
        <begin position="333"/>
        <end position="354"/>
    </location>
</feature>
<gene>
    <name evidence="3" type="ORF">GP2_050_00060</name>
</gene>
<feature type="transmembrane region" description="Helical" evidence="2">
    <location>
        <begin position="21"/>
        <end position="40"/>
    </location>
</feature>
<evidence type="ECO:0000313" key="3">
    <source>
        <dbReference type="EMBL" id="GAC86012.1"/>
    </source>
</evidence>
<proteinExistence type="predicted"/>